<dbReference type="SUPFAM" id="SSF53098">
    <property type="entry name" value="Ribonuclease H-like"/>
    <property type="match status" value="1"/>
</dbReference>
<dbReference type="Gene3D" id="2.60.40.10">
    <property type="entry name" value="Immunoglobulins"/>
    <property type="match status" value="1"/>
</dbReference>
<gene>
    <name evidence="2" type="ORF">H4Q32_030091</name>
</gene>
<sequence>MESARVSFDWLEKGGGPALPLTLAKLISLSVCQSRDSVRLFLSGRVLLKMHVHSLPAGGAVGTAVYGSLPSISCNQTIVLTDTPLGRAVMHFGNLTGNHNRPRMLHNIDMYILASNLNISVLRNNAFLCERVSSGFGDLRPPENVRIDSLNTRYVLRWDWPHETAANQTVTFTAQYIAEKHLTAVKGLEQTTAISQFCQASVGSTLPRQGPHCSSATPASDLRVAFGSEPTLRAEVLWVLHVVTRHQSYSANEEIGELFQTMFPDSDIAKSFRCGKDKTSYIARFGVADFIKRDLISKVTGPFVLMSKMKQLDLHVRFWESGQVQSRYLGSQFMGHATAEDLMKHVKECVDPLDLRNLVSISMDGPNVNFKCFELFQQELAGRYGGSQLVAVGSCGLHTLHNAVKSGFSIWQVEKLLRAMHTLFHNVPARREDYTAVTKSIIFPLSFCGHRWLENQPVIERALEVWPSLTKYIDAVRRKQLPNPGTASFDTVEDAMKDTLTEAKLHFSLTVARLFSPFLKKYQTDEPVMPFLSNDLAELIKSLLRRFVRRDILQDITTLQLTKLDVADKNNWLQPKDIDIGLGAESVLKSRTIVELRVLEFKRDCTQGLSNIVRKIQEKSPLKYATVRQMGCLNPSVMFRDPDKCKRQMKCLVQTFLQDKQLKGGVSAGDVILQQFDAFLSVECRSEEFATVERGFSVNKEIETCNMQEDTLVAQRLVCDYVTRHGGVTKVPLTKELLSSVASARTRYRLYLETERKKKESLAQGQKRKAAEDCLEELKKGGTP</sequence>
<dbReference type="SUPFAM" id="SSF49265">
    <property type="entry name" value="Fibronectin type III"/>
    <property type="match status" value="1"/>
</dbReference>
<evidence type="ECO:0000259" key="1">
    <source>
        <dbReference type="Pfam" id="PF01108"/>
    </source>
</evidence>
<dbReference type="PANTHER" id="PTHR37162:SF11">
    <property type="match status" value="1"/>
</dbReference>
<accession>A0ABQ8MET3</accession>
<reference evidence="2 3" key="1">
    <citation type="submission" date="2022-01" db="EMBL/GenBank/DDBJ databases">
        <title>A high-quality chromosome-level genome assembly of rohu carp, Labeo rohita.</title>
        <authorList>
            <person name="Arick M.A. II"/>
            <person name="Hsu C.-Y."/>
            <person name="Magbanua Z."/>
            <person name="Pechanova O."/>
            <person name="Grover C."/>
            <person name="Miller E."/>
            <person name="Thrash A."/>
            <person name="Ezzel L."/>
            <person name="Alam S."/>
            <person name="Benzie J."/>
            <person name="Hamilton M."/>
            <person name="Karsi A."/>
            <person name="Lawrence M.L."/>
            <person name="Peterson D.G."/>
        </authorList>
    </citation>
    <scope>NUCLEOTIDE SEQUENCE [LARGE SCALE GENOMIC DNA]</scope>
    <source>
        <strain evidence="3">BAU-BD-2019</strain>
        <tissue evidence="2">Blood</tissue>
    </source>
</reference>
<protein>
    <submittedName>
        <fullName evidence="2">Interleukin-10 receptor subunit beta</fullName>
    </submittedName>
</protein>
<evidence type="ECO:0000313" key="3">
    <source>
        <dbReference type="Proteomes" id="UP000830375"/>
    </source>
</evidence>
<dbReference type="PANTHER" id="PTHR37162">
    <property type="entry name" value="HAT FAMILY DIMERISATION DOMAINCONTAINING PROTEIN-RELATED"/>
    <property type="match status" value="1"/>
</dbReference>
<dbReference type="InterPro" id="IPR036116">
    <property type="entry name" value="FN3_sf"/>
</dbReference>
<name>A0ABQ8MET3_LABRO</name>
<dbReference type="InterPro" id="IPR003961">
    <property type="entry name" value="FN3_dom"/>
</dbReference>
<comment type="caution">
    <text evidence="2">The sequence shown here is derived from an EMBL/GenBank/DDBJ whole genome shotgun (WGS) entry which is preliminary data.</text>
</comment>
<keyword evidence="2" id="KW-0675">Receptor</keyword>
<dbReference type="InterPro" id="IPR012337">
    <property type="entry name" value="RNaseH-like_sf"/>
</dbReference>
<proteinExistence type="predicted"/>
<dbReference type="EMBL" id="JACTAM010000009">
    <property type="protein sequence ID" value="KAI2661066.1"/>
    <property type="molecule type" value="Genomic_DNA"/>
</dbReference>
<organism evidence="2 3">
    <name type="scientific">Labeo rohita</name>
    <name type="common">Indian major carp</name>
    <name type="synonym">Cyprinus rohita</name>
    <dbReference type="NCBI Taxonomy" id="84645"/>
    <lineage>
        <taxon>Eukaryota</taxon>
        <taxon>Metazoa</taxon>
        <taxon>Chordata</taxon>
        <taxon>Craniata</taxon>
        <taxon>Vertebrata</taxon>
        <taxon>Euteleostomi</taxon>
        <taxon>Actinopterygii</taxon>
        <taxon>Neopterygii</taxon>
        <taxon>Teleostei</taxon>
        <taxon>Ostariophysi</taxon>
        <taxon>Cypriniformes</taxon>
        <taxon>Cyprinidae</taxon>
        <taxon>Labeoninae</taxon>
        <taxon>Labeonini</taxon>
        <taxon>Labeo</taxon>
    </lineage>
</organism>
<feature type="domain" description="Fibronectin type-III" evidence="1">
    <location>
        <begin position="127"/>
        <end position="195"/>
    </location>
</feature>
<dbReference type="Pfam" id="PF01108">
    <property type="entry name" value="Tissue_fac"/>
    <property type="match status" value="1"/>
</dbReference>
<dbReference type="Proteomes" id="UP000830375">
    <property type="component" value="Unassembled WGS sequence"/>
</dbReference>
<keyword evidence="3" id="KW-1185">Reference proteome</keyword>
<dbReference type="InterPro" id="IPR013783">
    <property type="entry name" value="Ig-like_fold"/>
</dbReference>
<evidence type="ECO:0000313" key="2">
    <source>
        <dbReference type="EMBL" id="KAI2661066.1"/>
    </source>
</evidence>